<evidence type="ECO:0000259" key="1">
    <source>
        <dbReference type="PROSITE" id="PS50866"/>
    </source>
</evidence>
<dbReference type="PANTHER" id="PTHR45932:SF17">
    <property type="entry name" value="CELLULAR RETINALDEHYDE-BINDING_TRIPLE FUNCTION DOMAIN-CONTAINING PROTEIN"/>
    <property type="match status" value="1"/>
</dbReference>
<dbReference type="InterPro" id="IPR044834">
    <property type="entry name" value="PATL"/>
</dbReference>
<dbReference type="InterPro" id="IPR009038">
    <property type="entry name" value="GOLD_dom"/>
</dbReference>
<dbReference type="AlphaFoldDB" id="A0ABD3EED6"/>
<evidence type="ECO:0000313" key="2">
    <source>
        <dbReference type="EMBL" id="KAL3651379.1"/>
    </source>
</evidence>
<gene>
    <name evidence="2" type="ORF">CASFOL_004381</name>
</gene>
<accession>A0ABD3EED6</accession>
<dbReference type="Pfam" id="PF25099">
    <property type="entry name" value="GOLD_PATL1_C"/>
    <property type="match status" value="1"/>
</dbReference>
<reference evidence="3" key="1">
    <citation type="journal article" date="2024" name="IScience">
        <title>Strigolactones Initiate the Formation of Haustorium-like Structures in Castilleja.</title>
        <authorList>
            <person name="Buerger M."/>
            <person name="Peterson D."/>
            <person name="Chory J."/>
        </authorList>
    </citation>
    <scope>NUCLEOTIDE SEQUENCE [LARGE SCALE GENOMIC DNA]</scope>
</reference>
<dbReference type="SUPFAM" id="SSF101576">
    <property type="entry name" value="Supernatant protein factor (SPF), C-terminal domain"/>
    <property type="match status" value="1"/>
</dbReference>
<proteinExistence type="predicted"/>
<protein>
    <recommendedName>
        <fullName evidence="1">GOLD domain-containing protein</fullName>
    </recommendedName>
</protein>
<organism evidence="2 3">
    <name type="scientific">Castilleja foliolosa</name>
    <dbReference type="NCBI Taxonomy" id="1961234"/>
    <lineage>
        <taxon>Eukaryota</taxon>
        <taxon>Viridiplantae</taxon>
        <taxon>Streptophyta</taxon>
        <taxon>Embryophyta</taxon>
        <taxon>Tracheophyta</taxon>
        <taxon>Spermatophyta</taxon>
        <taxon>Magnoliopsida</taxon>
        <taxon>eudicotyledons</taxon>
        <taxon>Gunneridae</taxon>
        <taxon>Pentapetalae</taxon>
        <taxon>asterids</taxon>
        <taxon>lamiids</taxon>
        <taxon>Lamiales</taxon>
        <taxon>Orobanchaceae</taxon>
        <taxon>Pedicularideae</taxon>
        <taxon>Castillejinae</taxon>
        <taxon>Castilleja</taxon>
    </lineage>
</organism>
<evidence type="ECO:0000313" key="3">
    <source>
        <dbReference type="Proteomes" id="UP001632038"/>
    </source>
</evidence>
<sequence>MDLKPFKLDIDELLHEFAEITVCTFHWVFSSFRGVVRILALYVLQITKVLGDQEFTTADPAIEEIIKPRCKHTIELSITKVGTLVWEVRVVGWDVSYGAEFVPSIVGGYTFIVQKATKIGPSDEQIISFSFKNGETGKIVLTFDNLTSKKKKLIYTSNTKTSD</sequence>
<dbReference type="InterPro" id="IPR036598">
    <property type="entry name" value="GOLD_dom_sf"/>
</dbReference>
<dbReference type="EMBL" id="JAVIJP010000006">
    <property type="protein sequence ID" value="KAL3651379.1"/>
    <property type="molecule type" value="Genomic_DNA"/>
</dbReference>
<dbReference type="Proteomes" id="UP001632038">
    <property type="component" value="Unassembled WGS sequence"/>
</dbReference>
<keyword evidence="3" id="KW-1185">Reference proteome</keyword>
<dbReference type="PANTHER" id="PTHR45932">
    <property type="entry name" value="PATELLIN-1"/>
    <property type="match status" value="1"/>
</dbReference>
<dbReference type="Gene3D" id="2.60.120.680">
    <property type="entry name" value="GOLD domain"/>
    <property type="match status" value="1"/>
</dbReference>
<feature type="domain" description="GOLD" evidence="1">
    <location>
        <begin position="59"/>
        <end position="159"/>
    </location>
</feature>
<dbReference type="PROSITE" id="PS50866">
    <property type="entry name" value="GOLD"/>
    <property type="match status" value="1"/>
</dbReference>
<comment type="caution">
    <text evidence="2">The sequence shown here is derived from an EMBL/GenBank/DDBJ whole genome shotgun (WGS) entry which is preliminary data.</text>
</comment>
<dbReference type="InterPro" id="IPR056794">
    <property type="entry name" value="PATL1-6_C_GOLD"/>
</dbReference>
<name>A0ABD3EED6_9LAMI</name>